<evidence type="ECO:0000256" key="1">
    <source>
        <dbReference type="ARBA" id="ARBA00004429"/>
    </source>
</evidence>
<keyword evidence="5 8" id="KW-0812">Transmembrane</keyword>
<dbReference type="PANTHER" id="PTHR30614:SF42">
    <property type="entry name" value="GLUTAMATE_ASPARTATE IMPORT PERMEASE PROTEIN GLTJ"/>
    <property type="match status" value="1"/>
</dbReference>
<dbReference type="Gene3D" id="1.10.3720.10">
    <property type="entry name" value="MetI-like"/>
    <property type="match status" value="1"/>
</dbReference>
<dbReference type="Proteomes" id="UP000184226">
    <property type="component" value="Unassembled WGS sequence"/>
</dbReference>
<gene>
    <name evidence="10" type="ORF">SAMN04488135_10881</name>
</gene>
<dbReference type="AlphaFoldDB" id="A0A1M5Y5P6"/>
<evidence type="ECO:0000256" key="4">
    <source>
        <dbReference type="ARBA" id="ARBA00022475"/>
    </source>
</evidence>
<name>A0A1M5Y5P6_9BURK</name>
<dbReference type="NCBIfam" id="TIGR01726">
    <property type="entry name" value="HEQRo_perm_3TM"/>
    <property type="match status" value="1"/>
</dbReference>
<evidence type="ECO:0000256" key="5">
    <source>
        <dbReference type="ARBA" id="ARBA00022692"/>
    </source>
</evidence>
<dbReference type="EMBL" id="FQXE01000008">
    <property type="protein sequence ID" value="SHI07306.1"/>
    <property type="molecule type" value="Genomic_DNA"/>
</dbReference>
<dbReference type="GO" id="GO:0022857">
    <property type="term" value="F:transmembrane transporter activity"/>
    <property type="evidence" value="ECO:0007669"/>
    <property type="project" value="InterPro"/>
</dbReference>
<dbReference type="PANTHER" id="PTHR30614">
    <property type="entry name" value="MEMBRANE COMPONENT OF AMINO ACID ABC TRANSPORTER"/>
    <property type="match status" value="1"/>
</dbReference>
<dbReference type="InterPro" id="IPR035906">
    <property type="entry name" value="MetI-like_sf"/>
</dbReference>
<dbReference type="GO" id="GO:0006865">
    <property type="term" value="P:amino acid transport"/>
    <property type="evidence" value="ECO:0007669"/>
    <property type="project" value="TreeGrafter"/>
</dbReference>
<dbReference type="CDD" id="cd06261">
    <property type="entry name" value="TM_PBP2"/>
    <property type="match status" value="1"/>
</dbReference>
<evidence type="ECO:0000313" key="10">
    <source>
        <dbReference type="EMBL" id="SHI07306.1"/>
    </source>
</evidence>
<feature type="transmembrane region" description="Helical" evidence="8">
    <location>
        <begin position="106"/>
        <end position="125"/>
    </location>
</feature>
<dbReference type="RefSeq" id="WP_073104326.1">
    <property type="nucleotide sequence ID" value="NZ_FQXE01000008.1"/>
</dbReference>
<comment type="subcellular location">
    <subcellularLocation>
        <location evidence="1">Cell inner membrane</location>
        <topology evidence="1">Multi-pass membrane protein</topology>
    </subcellularLocation>
    <subcellularLocation>
        <location evidence="8">Cell membrane</location>
        <topology evidence="8">Multi-pass membrane protein</topology>
    </subcellularLocation>
</comment>
<evidence type="ECO:0000259" key="9">
    <source>
        <dbReference type="PROSITE" id="PS50928"/>
    </source>
</evidence>
<dbReference type="InterPro" id="IPR010065">
    <property type="entry name" value="AA_ABC_transptr_permease_3TM"/>
</dbReference>
<feature type="transmembrane region" description="Helical" evidence="8">
    <location>
        <begin position="64"/>
        <end position="86"/>
    </location>
</feature>
<dbReference type="InterPro" id="IPR043429">
    <property type="entry name" value="ArtM/GltK/GlnP/TcyL/YhdX-like"/>
</dbReference>
<reference evidence="10 11" key="1">
    <citation type="submission" date="2016-11" db="EMBL/GenBank/DDBJ databases">
        <authorList>
            <person name="Jaros S."/>
            <person name="Januszkiewicz K."/>
            <person name="Wedrychowicz H."/>
        </authorList>
    </citation>
    <scope>NUCLEOTIDE SEQUENCE [LARGE SCALE GENOMIC DNA]</scope>
    <source>
        <strain evidence="10 11">CGMCC 1.10190</strain>
    </source>
</reference>
<dbReference type="GO" id="GO:0043190">
    <property type="term" value="C:ATP-binding cassette (ABC) transporter complex"/>
    <property type="evidence" value="ECO:0007669"/>
    <property type="project" value="InterPro"/>
</dbReference>
<dbReference type="InterPro" id="IPR000515">
    <property type="entry name" value="MetI-like"/>
</dbReference>
<evidence type="ECO:0000256" key="3">
    <source>
        <dbReference type="ARBA" id="ARBA00022448"/>
    </source>
</evidence>
<dbReference type="OrthoDB" id="6534575at2"/>
<dbReference type="Pfam" id="PF00528">
    <property type="entry name" value="BPD_transp_1"/>
    <property type="match status" value="1"/>
</dbReference>
<keyword evidence="6 8" id="KW-1133">Transmembrane helix</keyword>
<dbReference type="SUPFAM" id="SSF161098">
    <property type="entry name" value="MetI-like"/>
    <property type="match status" value="1"/>
</dbReference>
<proteinExistence type="inferred from homology"/>
<comment type="similarity">
    <text evidence="2">Belongs to the binding-protein-dependent transport system permease family. HisMQ subfamily.</text>
</comment>
<evidence type="ECO:0000313" key="11">
    <source>
        <dbReference type="Proteomes" id="UP000184226"/>
    </source>
</evidence>
<evidence type="ECO:0000256" key="8">
    <source>
        <dbReference type="RuleBase" id="RU363032"/>
    </source>
</evidence>
<keyword evidence="4" id="KW-1003">Cell membrane</keyword>
<organism evidence="10 11">
    <name type="scientific">Pollutimonas bauzanensis</name>
    <dbReference type="NCBI Taxonomy" id="658167"/>
    <lineage>
        <taxon>Bacteria</taxon>
        <taxon>Pseudomonadati</taxon>
        <taxon>Pseudomonadota</taxon>
        <taxon>Betaproteobacteria</taxon>
        <taxon>Burkholderiales</taxon>
        <taxon>Alcaligenaceae</taxon>
        <taxon>Pollutimonas</taxon>
    </lineage>
</organism>
<dbReference type="STRING" id="658167.SAMN04488135_10881"/>
<sequence>MNYNWNWLVFFNQAPGGGTYLDTLLYGLAWTVGTAALSWALALSFGTAVGVARTTNLPWARRLGTAYVELFRNVPLLVQMFLWYFVIPELVPSAIGDAIKDVAPPWGIFIPAVLCLGFYTSSRVAEQVRAGIESLPVGQQMAATALGLKPHQVYRYVLLPTSFRIILPPLTSELLNLIKNTSVAFTIGLFELVGAARSMQEFSFQVFETFAMATLFYLILNLVVVYGMGMLERRLAVPGFIAAASAAPEITL</sequence>
<feature type="transmembrane region" description="Helical" evidence="8">
    <location>
        <begin position="206"/>
        <end position="228"/>
    </location>
</feature>
<accession>A0A1M5Y5P6</accession>
<evidence type="ECO:0000256" key="6">
    <source>
        <dbReference type="ARBA" id="ARBA00022989"/>
    </source>
</evidence>
<evidence type="ECO:0000256" key="7">
    <source>
        <dbReference type="ARBA" id="ARBA00023136"/>
    </source>
</evidence>
<keyword evidence="11" id="KW-1185">Reference proteome</keyword>
<feature type="domain" description="ABC transmembrane type-1" evidence="9">
    <location>
        <begin position="28"/>
        <end position="228"/>
    </location>
</feature>
<evidence type="ECO:0000256" key="2">
    <source>
        <dbReference type="ARBA" id="ARBA00010072"/>
    </source>
</evidence>
<keyword evidence="7 8" id="KW-0472">Membrane</keyword>
<protein>
    <submittedName>
        <fullName evidence="10">L-glutamate ABC transporter membrane protein/L-aspartate ABC transporter membrane protein</fullName>
    </submittedName>
</protein>
<dbReference type="PROSITE" id="PS50928">
    <property type="entry name" value="ABC_TM1"/>
    <property type="match status" value="1"/>
</dbReference>
<keyword evidence="3 8" id="KW-0813">Transport</keyword>
<feature type="transmembrane region" description="Helical" evidence="8">
    <location>
        <begin position="28"/>
        <end position="52"/>
    </location>
</feature>